<evidence type="ECO:0000256" key="4">
    <source>
        <dbReference type="ARBA" id="ARBA00023136"/>
    </source>
</evidence>
<dbReference type="InterPro" id="IPR034294">
    <property type="entry name" value="Aquaporin_transptr"/>
</dbReference>
<name>A0A653CZ84_CALMS</name>
<dbReference type="Proteomes" id="UP000410492">
    <property type="component" value="Unassembled WGS sequence"/>
</dbReference>
<organism evidence="8 9">
    <name type="scientific">Callosobruchus maculatus</name>
    <name type="common">Southern cowpea weevil</name>
    <name type="synonym">Pulse bruchid</name>
    <dbReference type="NCBI Taxonomy" id="64391"/>
    <lineage>
        <taxon>Eukaryota</taxon>
        <taxon>Metazoa</taxon>
        <taxon>Ecdysozoa</taxon>
        <taxon>Arthropoda</taxon>
        <taxon>Hexapoda</taxon>
        <taxon>Insecta</taxon>
        <taxon>Pterygota</taxon>
        <taxon>Neoptera</taxon>
        <taxon>Endopterygota</taxon>
        <taxon>Coleoptera</taxon>
        <taxon>Polyphaga</taxon>
        <taxon>Cucujiformia</taxon>
        <taxon>Chrysomeloidea</taxon>
        <taxon>Chrysomelidae</taxon>
        <taxon>Bruchinae</taxon>
        <taxon>Bruchini</taxon>
        <taxon>Callosobruchus</taxon>
    </lineage>
</organism>
<dbReference type="GO" id="GO:0005886">
    <property type="term" value="C:plasma membrane"/>
    <property type="evidence" value="ECO:0007669"/>
    <property type="project" value="TreeGrafter"/>
</dbReference>
<feature type="transmembrane region" description="Helical" evidence="7">
    <location>
        <begin position="88"/>
        <end position="109"/>
    </location>
</feature>
<feature type="transmembrane region" description="Helical" evidence="7">
    <location>
        <begin position="46"/>
        <end position="68"/>
    </location>
</feature>
<feature type="transmembrane region" description="Helical" evidence="7">
    <location>
        <begin position="22"/>
        <end position="39"/>
    </location>
</feature>
<reference evidence="8 9" key="1">
    <citation type="submission" date="2019-01" db="EMBL/GenBank/DDBJ databases">
        <authorList>
            <person name="Sayadi A."/>
        </authorList>
    </citation>
    <scope>NUCLEOTIDE SEQUENCE [LARGE SCALE GENOMIC DNA]</scope>
</reference>
<dbReference type="InterPro" id="IPR023271">
    <property type="entry name" value="Aquaporin-like"/>
</dbReference>
<evidence type="ECO:0000256" key="2">
    <source>
        <dbReference type="ARBA" id="ARBA00022692"/>
    </source>
</evidence>
<dbReference type="PANTHER" id="PTHR19139:SF268">
    <property type="entry name" value="NEUROGENIC PROTEIN BIG BRAIN"/>
    <property type="match status" value="1"/>
</dbReference>
<keyword evidence="3 7" id="KW-1133">Transmembrane helix</keyword>
<dbReference type="OrthoDB" id="3222at2759"/>
<dbReference type="Pfam" id="PF00230">
    <property type="entry name" value="MIP"/>
    <property type="match status" value="1"/>
</dbReference>
<sequence length="422" mass="47176">MYLGSPSTTIINSSNTAPWDKFGKEFILTFVVVFSYFISMDTYRKWVGTSSLTIGATYAACSFVSMPHLNPARSLGPAFVLNKWESHWVYWLGPLLGGVLAGIIYEYIFNPKRHKRVKQTQDEESSSIHSDDVDNFDDLDKPATSKFHGSTYNNYRQSVSEGPDLNYCGSLYSAPKLERQESIYGGTKSLYCNSPSLTRPNLNRSQSVYAKSNTFINKDILPKNGPLVPTQSMYPIKINQQSHIQNQNVQNFLQQKNEGNYGGRAGTSGPSRPETHASTNELKRDNYAVERQAYDSYSTAERPRRDKDAPQNPRSHLPNVEGTEATSSSRSNRPESMYGRLNSQARHVASAAQSDDSNYSSYTTNSSTRNGYSASYHNPQKPYAGGYSGRCSENRANQNTQVLAPVPTLGSYHHQHSPNPQY</sequence>
<accession>A0A653CZ84</accession>
<evidence type="ECO:0000256" key="1">
    <source>
        <dbReference type="ARBA" id="ARBA00004141"/>
    </source>
</evidence>
<evidence type="ECO:0008006" key="10">
    <source>
        <dbReference type="Google" id="ProtNLM"/>
    </source>
</evidence>
<evidence type="ECO:0000256" key="5">
    <source>
        <dbReference type="RuleBase" id="RU000477"/>
    </source>
</evidence>
<keyword evidence="5" id="KW-0813">Transport</keyword>
<comment type="similarity">
    <text evidence="5">Belongs to the MIP/aquaporin (TC 1.A.8) family.</text>
</comment>
<dbReference type="GO" id="GO:0015250">
    <property type="term" value="F:water channel activity"/>
    <property type="evidence" value="ECO:0007669"/>
    <property type="project" value="TreeGrafter"/>
</dbReference>
<dbReference type="EMBL" id="CAACVG010009408">
    <property type="protein sequence ID" value="VEN53182.1"/>
    <property type="molecule type" value="Genomic_DNA"/>
</dbReference>
<dbReference type="PANTHER" id="PTHR19139">
    <property type="entry name" value="AQUAPORIN TRANSPORTER"/>
    <property type="match status" value="1"/>
</dbReference>
<evidence type="ECO:0000256" key="3">
    <source>
        <dbReference type="ARBA" id="ARBA00022989"/>
    </source>
</evidence>
<keyword evidence="4 7" id="KW-0472">Membrane</keyword>
<dbReference type="AlphaFoldDB" id="A0A653CZ84"/>
<feature type="region of interest" description="Disordered" evidence="6">
    <location>
        <begin position="257"/>
        <end position="399"/>
    </location>
</feature>
<evidence type="ECO:0000256" key="6">
    <source>
        <dbReference type="SAM" id="MobiDB-lite"/>
    </source>
</evidence>
<dbReference type="PRINTS" id="PR00783">
    <property type="entry name" value="MINTRINSICP"/>
</dbReference>
<evidence type="ECO:0000313" key="9">
    <source>
        <dbReference type="Proteomes" id="UP000410492"/>
    </source>
</evidence>
<comment type="subcellular location">
    <subcellularLocation>
        <location evidence="1">Membrane</location>
        <topology evidence="1">Multi-pass membrane protein</topology>
    </subcellularLocation>
</comment>
<evidence type="ECO:0000256" key="7">
    <source>
        <dbReference type="SAM" id="Phobius"/>
    </source>
</evidence>
<dbReference type="Gene3D" id="1.20.1080.10">
    <property type="entry name" value="Glycerol uptake facilitator protein"/>
    <property type="match status" value="1"/>
</dbReference>
<keyword evidence="2 5" id="KW-0812">Transmembrane</keyword>
<dbReference type="InterPro" id="IPR000425">
    <property type="entry name" value="MIP"/>
</dbReference>
<evidence type="ECO:0000313" key="8">
    <source>
        <dbReference type="EMBL" id="VEN53182.1"/>
    </source>
</evidence>
<proteinExistence type="inferred from homology"/>
<feature type="compositionally biased region" description="Low complexity" evidence="6">
    <location>
        <begin position="354"/>
        <end position="373"/>
    </location>
</feature>
<dbReference type="SUPFAM" id="SSF81338">
    <property type="entry name" value="Aquaporin-like"/>
    <property type="match status" value="1"/>
</dbReference>
<keyword evidence="9" id="KW-1185">Reference proteome</keyword>
<gene>
    <name evidence="8" type="ORF">CALMAC_LOCUS13070</name>
</gene>
<protein>
    <recommendedName>
        <fullName evidence="10">Aquaporin</fullName>
    </recommendedName>
</protein>